<evidence type="ECO:0000256" key="1">
    <source>
        <dbReference type="ARBA" id="ARBA00007401"/>
    </source>
</evidence>
<keyword evidence="2" id="KW-0378">Hydrolase</keyword>
<dbReference type="InterPro" id="IPR008979">
    <property type="entry name" value="Galactose-bd-like_sf"/>
</dbReference>
<feature type="domain" description="Glycosyl hydrolases family 2 sugar binding" evidence="6">
    <location>
        <begin position="20"/>
        <end position="173"/>
    </location>
</feature>
<feature type="domain" description="Glycoside hydrolase family 2 catalytic" evidence="5">
    <location>
        <begin position="292"/>
        <end position="503"/>
    </location>
</feature>
<comment type="similarity">
    <text evidence="1">Belongs to the glycosyl hydrolase 2 family.</text>
</comment>
<dbReference type="Pfam" id="PF02837">
    <property type="entry name" value="Glyco_hydro_2_N"/>
    <property type="match status" value="1"/>
</dbReference>
<dbReference type="PANTHER" id="PTHR42732:SF3">
    <property type="entry name" value="HYDROLASE"/>
    <property type="match status" value="1"/>
</dbReference>
<dbReference type="PANTHER" id="PTHR42732">
    <property type="entry name" value="BETA-GALACTOSIDASE"/>
    <property type="match status" value="1"/>
</dbReference>
<dbReference type="InterPro" id="IPR017853">
    <property type="entry name" value="GH"/>
</dbReference>
<dbReference type="InterPro" id="IPR006103">
    <property type="entry name" value="Glyco_hydro_2_cat"/>
</dbReference>
<dbReference type="Gene3D" id="3.20.20.80">
    <property type="entry name" value="Glycosidases"/>
    <property type="match status" value="1"/>
</dbReference>
<proteinExistence type="inferred from homology"/>
<organism evidence="7">
    <name type="scientific">Caldilineaceae bacterium SB0662_bin_9</name>
    <dbReference type="NCBI Taxonomy" id="2605258"/>
    <lineage>
        <taxon>Bacteria</taxon>
        <taxon>Bacillati</taxon>
        <taxon>Chloroflexota</taxon>
        <taxon>Caldilineae</taxon>
        <taxon>Caldilineales</taxon>
        <taxon>Caldilineaceae</taxon>
    </lineage>
</organism>
<evidence type="ECO:0000259" key="4">
    <source>
        <dbReference type="Pfam" id="PF00703"/>
    </source>
</evidence>
<dbReference type="InterPro" id="IPR036156">
    <property type="entry name" value="Beta-gal/glucu_dom_sf"/>
</dbReference>
<keyword evidence="3" id="KW-0326">Glycosidase</keyword>
<dbReference type="InterPro" id="IPR006104">
    <property type="entry name" value="Glyco_hydro_2_N"/>
</dbReference>
<name>A0A6B1DUH7_9CHLR</name>
<gene>
    <name evidence="7" type="ORF">F4Y08_14250</name>
</gene>
<evidence type="ECO:0000259" key="6">
    <source>
        <dbReference type="Pfam" id="PF02837"/>
    </source>
</evidence>
<dbReference type="EMBL" id="VXPY01000097">
    <property type="protein sequence ID" value="MYD91470.1"/>
    <property type="molecule type" value="Genomic_DNA"/>
</dbReference>
<dbReference type="SUPFAM" id="SSF51445">
    <property type="entry name" value="(Trans)glycosidases"/>
    <property type="match status" value="1"/>
</dbReference>
<dbReference type="Gene3D" id="2.60.40.10">
    <property type="entry name" value="Immunoglobulins"/>
    <property type="match status" value="1"/>
</dbReference>
<sequence>MTIPRPEHPRPDFRRHAWLNLNGTWHFSFDAMAYGEQLRWHQTGTVSRSGATITVPFPWESRLSGQGRTDYKGAGWYEREVTIPAEWTGLDPVLRFGAVDWSARVWVNGRLVAENNNGFLPFEANLAGLAAPGETVRVTVRAYDIADAATLVGKQVPRWYTHSSGIWQTVWLEGRPAAHVQSVRFSPDIRNGQARAEARVAAPEGTELELVLSSPQGLFEALSLPVTGEGNVSSHDLMLDIPEARLWSPDDPFLHDVDVALTSVDGAADMVHTYFGMREIGRGKHGDNEYEYIYLNGEPIYLAGALDQAFHPDGLYTYPSDDVIRGDMELARAMGLNMLRCHIKINDPRYYYWADRLGVIIHYDMPSPDLDSPAMRRVCEETVAGMIERDFNHPSIMLWVIFNETWGLSKLDTKDGQEWVRSIVNEARTLDPTRLVEDNSPCNYDHVETDVNSWHFYINDWAAARAHVQNVVDRTHPGSDFNYIGEGNVQDTQPLMNSEYGGISAAMGDMDISWCFKYLTTDLRRHDKICGYVYTELTDIEWEHNGFAKYDRSGKVFGYDALVSDMSVADLNAPLFAGLDCPPCQTVRPRGNFAAWGFVSNWGPDLAQAALEWEAVFTDNLGYTRTWASGTMSVEPRRFGVVSSPEPVSFSAPDTTGLLTVVLRLCDPDGNVLHRNYVNAEVWDEDGGAEPRTLDERVRVTWDPLDYVQASWPIANRGDAGGQLAGNGPGSVSYRIRLPTTLSAVNGLEFLCEVGSRASGMEKLSWPPRNWRSHTPQTMKDRQFPTTVDVYLQDVKVDTWELPDDPADARGVLSHHRGMEPGSHGYLQRVSVRGERLAALNFEPGTSDLDLRLDSTGNGSTRGFSVYGARVGAWPLGPTILVD</sequence>
<protein>
    <recommendedName>
        <fullName evidence="8">Glycoside hydrolase family 2</fullName>
    </recommendedName>
</protein>
<accession>A0A6B1DUH7</accession>
<dbReference type="Pfam" id="PF02836">
    <property type="entry name" value="Glyco_hydro_2_C"/>
    <property type="match status" value="1"/>
</dbReference>
<dbReference type="AlphaFoldDB" id="A0A6B1DUH7"/>
<evidence type="ECO:0000259" key="5">
    <source>
        <dbReference type="Pfam" id="PF02836"/>
    </source>
</evidence>
<dbReference type="SUPFAM" id="SSF49303">
    <property type="entry name" value="beta-Galactosidase/glucuronidase domain"/>
    <property type="match status" value="1"/>
</dbReference>
<comment type="caution">
    <text evidence="7">The sequence shown here is derived from an EMBL/GenBank/DDBJ whole genome shotgun (WGS) entry which is preliminary data.</text>
</comment>
<dbReference type="Gene3D" id="2.60.120.260">
    <property type="entry name" value="Galactose-binding domain-like"/>
    <property type="match status" value="1"/>
</dbReference>
<evidence type="ECO:0008006" key="8">
    <source>
        <dbReference type="Google" id="ProtNLM"/>
    </source>
</evidence>
<dbReference type="InterPro" id="IPR051913">
    <property type="entry name" value="GH2_Domain-Containing"/>
</dbReference>
<dbReference type="InterPro" id="IPR006102">
    <property type="entry name" value="Ig-like_GH2"/>
</dbReference>
<evidence type="ECO:0000256" key="2">
    <source>
        <dbReference type="ARBA" id="ARBA00022801"/>
    </source>
</evidence>
<dbReference type="SUPFAM" id="SSF49785">
    <property type="entry name" value="Galactose-binding domain-like"/>
    <property type="match status" value="1"/>
</dbReference>
<feature type="domain" description="Glycoside hydrolase family 2 immunoglobulin-like beta-sandwich" evidence="4">
    <location>
        <begin position="178"/>
        <end position="278"/>
    </location>
</feature>
<evidence type="ECO:0000256" key="3">
    <source>
        <dbReference type="ARBA" id="ARBA00023295"/>
    </source>
</evidence>
<dbReference type="InterPro" id="IPR013783">
    <property type="entry name" value="Ig-like_fold"/>
</dbReference>
<dbReference type="GO" id="GO:0004553">
    <property type="term" value="F:hydrolase activity, hydrolyzing O-glycosyl compounds"/>
    <property type="evidence" value="ECO:0007669"/>
    <property type="project" value="InterPro"/>
</dbReference>
<reference evidence="7" key="1">
    <citation type="submission" date="2019-09" db="EMBL/GenBank/DDBJ databases">
        <title>Characterisation of the sponge microbiome using genome-centric metagenomics.</title>
        <authorList>
            <person name="Engelberts J.P."/>
            <person name="Robbins S.J."/>
            <person name="De Goeij J.M."/>
            <person name="Aranda M."/>
            <person name="Bell S.C."/>
            <person name="Webster N.S."/>
        </authorList>
    </citation>
    <scope>NUCLEOTIDE SEQUENCE</scope>
    <source>
        <strain evidence="7">SB0662_bin_9</strain>
    </source>
</reference>
<evidence type="ECO:0000313" key="7">
    <source>
        <dbReference type="EMBL" id="MYD91470.1"/>
    </source>
</evidence>
<dbReference type="GO" id="GO:0005975">
    <property type="term" value="P:carbohydrate metabolic process"/>
    <property type="evidence" value="ECO:0007669"/>
    <property type="project" value="InterPro"/>
</dbReference>
<dbReference type="Pfam" id="PF00703">
    <property type="entry name" value="Glyco_hydro_2"/>
    <property type="match status" value="1"/>
</dbReference>